<dbReference type="Gene3D" id="3.90.550.10">
    <property type="entry name" value="Spore Coat Polysaccharide Biosynthesis Protein SpsA, Chain A"/>
    <property type="match status" value="1"/>
</dbReference>
<evidence type="ECO:0000313" key="1">
    <source>
        <dbReference type="EMBL" id="RLG70120.1"/>
    </source>
</evidence>
<dbReference type="CDD" id="cd22231">
    <property type="entry name" value="RHH_NikR_HicB-like"/>
    <property type="match status" value="1"/>
</dbReference>
<dbReference type="GO" id="GO:0006355">
    <property type="term" value="P:regulation of DNA-templated transcription"/>
    <property type="evidence" value="ECO:0007669"/>
    <property type="project" value="InterPro"/>
</dbReference>
<gene>
    <name evidence="1" type="ORF">DRO04_02335</name>
</gene>
<sequence length="247" mass="28443">MRERITITISKNLLEELDKSIDGLTIRSRSQAIEFFLSKFLKADKINNAIVIVPNIKIKKRPFEFFKIGDKPLLQIYLEHLQKMGIQKFNVVVKRKSKKISKILKNFNSKQITIKEIQKITLGEQALLCYANKFVFSNLEKLLTFHKANNAKVTAGIVISSKKPRLIMDGTIVTSIDLKPKAKIFHSSTGHYIISQEVLKRKILSIDEVSFLKNACKEKILYGYLFEDDCLTINNLKDIKALKRMLK</sequence>
<protein>
    <submittedName>
        <fullName evidence="1">Uncharacterized protein</fullName>
    </submittedName>
</protein>
<proteinExistence type="predicted"/>
<dbReference type="EMBL" id="QMWP01000081">
    <property type="protein sequence ID" value="RLG70120.1"/>
    <property type="molecule type" value="Genomic_DNA"/>
</dbReference>
<evidence type="ECO:0000313" key="2">
    <source>
        <dbReference type="Proteomes" id="UP000278031"/>
    </source>
</evidence>
<reference evidence="1 2" key="1">
    <citation type="submission" date="2018-06" db="EMBL/GenBank/DDBJ databases">
        <title>Extensive metabolic versatility and redundancy in microbially diverse, dynamic hydrothermal sediments.</title>
        <authorList>
            <person name="Dombrowski N."/>
            <person name="Teske A."/>
            <person name="Baker B.J."/>
        </authorList>
    </citation>
    <scope>NUCLEOTIDE SEQUENCE [LARGE SCALE GENOMIC DNA]</scope>
    <source>
        <strain evidence="1">B51_G17</strain>
    </source>
</reference>
<dbReference type="InterPro" id="IPR013321">
    <property type="entry name" value="Arc_rbn_hlx_hlx"/>
</dbReference>
<dbReference type="Proteomes" id="UP000278031">
    <property type="component" value="Unassembled WGS sequence"/>
</dbReference>
<comment type="caution">
    <text evidence="1">The sequence shown here is derived from an EMBL/GenBank/DDBJ whole genome shotgun (WGS) entry which is preliminary data.</text>
</comment>
<dbReference type="SUPFAM" id="SSF53448">
    <property type="entry name" value="Nucleotide-diphospho-sugar transferases"/>
    <property type="match status" value="1"/>
</dbReference>
<organism evidence="1 2">
    <name type="scientific">Candidatus Iainarchaeum sp</name>
    <dbReference type="NCBI Taxonomy" id="3101447"/>
    <lineage>
        <taxon>Archaea</taxon>
        <taxon>Candidatus Iainarchaeota</taxon>
        <taxon>Candidatus Iainarchaeia</taxon>
        <taxon>Candidatus Iainarchaeales</taxon>
        <taxon>Candidatus Iainarchaeaceae</taxon>
        <taxon>Candidatus Iainarchaeum</taxon>
    </lineage>
</organism>
<dbReference type="InterPro" id="IPR029044">
    <property type="entry name" value="Nucleotide-diphossugar_trans"/>
</dbReference>
<name>A0A497JH94_9ARCH</name>
<dbReference type="Gene3D" id="1.10.1220.10">
    <property type="entry name" value="Met repressor-like"/>
    <property type="match status" value="1"/>
</dbReference>
<dbReference type="AlphaFoldDB" id="A0A497JH94"/>
<accession>A0A497JH94</accession>